<accession>A0A8H3TMQ2</accession>
<proteinExistence type="predicted"/>
<evidence type="ECO:0000256" key="1">
    <source>
        <dbReference type="ARBA" id="ARBA00004123"/>
    </source>
</evidence>
<feature type="region of interest" description="Disordered" evidence="3">
    <location>
        <begin position="1"/>
        <end position="122"/>
    </location>
</feature>
<sequence length="636" mass="72081">MDQNAFRNLLSSQAVKPGTGRSAGVLGTHAAKRGAGKSKNSTYKLTKEDKKKDEEDAGSALDLAPRKAAKKGKGRENPDGYQDRSESRRAGKDDDSNEFKAAEKLAEDFEKRAREEGQDEDAIAEQRKYLGGDATHSILVKGLDFALLAARKAEIEATEGRKAEDELDAFIESEQPDRVPDADPFSKANSGKKRTREEIVQELKRQRTGAAPSEVPVQETLGSKFKSIAQKKREAEEAQAQVQGKKKLKKKKKVVAPSAPVAPADSAKTVPSLPMSPSGQPAIQKEPEAEPLIEPPQPSGPKNAPIPGVTPVPDDEDDDIFGGVGEYVGAIDSDSESEPEIEHKPSPKQERARSRSRSEEDRRHERFDEGRLDERRREDSRRDDRSRSPHRYERSRSRERYDNRDRYGNYSRDSSRRSRSREYDRDYHRGYRERPRYDERYERSRADRYSRRSRSRSRERFYREERDYRREYRESRSPSPYHSRNRSPASRVGRSSEIREAQPMRPLSRSPTPVNIDALRALSQSPEFSDEEDAYAGPIRPGQSLRALGFGSSDVLSARELLEADALANKAAERRANKAKWRKAQGLAAQEGAGDDDEDGGDKNRRGQELTEQQKLRRDQQRLQAYMEKKEKAAKK</sequence>
<dbReference type="EMBL" id="BLZA01000005">
    <property type="protein sequence ID" value="GHJ83863.1"/>
    <property type="molecule type" value="Genomic_DNA"/>
</dbReference>
<feature type="compositionally biased region" description="Basic and acidic residues" evidence="3">
    <location>
        <begin position="195"/>
        <end position="205"/>
    </location>
</feature>
<evidence type="ECO:0000313" key="5">
    <source>
        <dbReference type="EMBL" id="GHJ83863.1"/>
    </source>
</evidence>
<evidence type="ECO:0000313" key="6">
    <source>
        <dbReference type="Proteomes" id="UP000620104"/>
    </source>
</evidence>
<feature type="compositionally biased region" description="Polar residues" evidence="3">
    <location>
        <begin position="478"/>
        <end position="488"/>
    </location>
</feature>
<evidence type="ECO:0000256" key="2">
    <source>
        <dbReference type="ARBA" id="ARBA00023242"/>
    </source>
</evidence>
<feature type="region of interest" description="Disordered" evidence="3">
    <location>
        <begin position="572"/>
        <end position="620"/>
    </location>
</feature>
<feature type="compositionally biased region" description="Polar residues" evidence="3">
    <location>
        <begin position="1"/>
        <end position="14"/>
    </location>
</feature>
<gene>
    <name evidence="5" type="ORF">NliqN6_0265</name>
</gene>
<organism evidence="5 6">
    <name type="scientific">Naganishia liquefaciens</name>
    <dbReference type="NCBI Taxonomy" id="104408"/>
    <lineage>
        <taxon>Eukaryota</taxon>
        <taxon>Fungi</taxon>
        <taxon>Dikarya</taxon>
        <taxon>Basidiomycota</taxon>
        <taxon>Agaricomycotina</taxon>
        <taxon>Tremellomycetes</taxon>
        <taxon>Filobasidiales</taxon>
        <taxon>Filobasidiaceae</taxon>
        <taxon>Naganishia</taxon>
    </lineage>
</organism>
<protein>
    <recommendedName>
        <fullName evidence="4">RED-like N-terminal domain-containing protein</fullName>
    </recommendedName>
</protein>
<comment type="caution">
    <text evidence="5">The sequence shown here is derived from an EMBL/GenBank/DDBJ whole genome shotgun (WGS) entry which is preliminary data.</text>
</comment>
<reference evidence="5" key="1">
    <citation type="submission" date="2020-07" db="EMBL/GenBank/DDBJ databases">
        <title>Draft Genome Sequence of a Deep-Sea Yeast, Naganishia (Cryptococcus) liquefaciens strain N6.</title>
        <authorList>
            <person name="Han Y.W."/>
            <person name="Kajitani R."/>
            <person name="Morimoto H."/>
            <person name="Parhat M."/>
            <person name="Tsubouchi H."/>
            <person name="Bakenova O."/>
            <person name="Ogata M."/>
            <person name="Argunhan B."/>
            <person name="Aoki R."/>
            <person name="Kajiwara S."/>
            <person name="Itoh T."/>
            <person name="Iwasaki H."/>
        </authorList>
    </citation>
    <scope>NUCLEOTIDE SEQUENCE</scope>
    <source>
        <strain evidence="5">N6</strain>
    </source>
</reference>
<dbReference type="InterPro" id="IPR012916">
    <property type="entry name" value="RED_N"/>
</dbReference>
<evidence type="ECO:0000259" key="4">
    <source>
        <dbReference type="Pfam" id="PF07808"/>
    </source>
</evidence>
<dbReference type="InterPro" id="IPR039896">
    <property type="entry name" value="Red-like"/>
</dbReference>
<dbReference type="Proteomes" id="UP000620104">
    <property type="component" value="Unassembled WGS sequence"/>
</dbReference>
<dbReference type="GO" id="GO:0005634">
    <property type="term" value="C:nucleus"/>
    <property type="evidence" value="ECO:0007669"/>
    <property type="project" value="UniProtKB-SubCell"/>
</dbReference>
<feature type="compositionally biased region" description="Basic and acidic residues" evidence="3">
    <location>
        <begin position="601"/>
        <end position="620"/>
    </location>
</feature>
<feature type="compositionally biased region" description="Basic and acidic residues" evidence="3">
    <location>
        <begin position="45"/>
        <end position="54"/>
    </location>
</feature>
<dbReference type="PANTHER" id="PTHR12765">
    <property type="entry name" value="RED PROTEIN IK FACTOR CYTOKINE IK"/>
    <property type="match status" value="1"/>
</dbReference>
<feature type="compositionally biased region" description="Basic residues" evidence="3">
    <location>
        <begin position="244"/>
        <end position="254"/>
    </location>
</feature>
<feature type="compositionally biased region" description="Basic and acidic residues" evidence="3">
    <location>
        <begin position="340"/>
        <end position="476"/>
    </location>
</feature>
<feature type="compositionally biased region" description="Low complexity" evidence="3">
    <location>
        <begin position="255"/>
        <end position="268"/>
    </location>
</feature>
<dbReference type="Pfam" id="PF07808">
    <property type="entry name" value="RED_N"/>
    <property type="match status" value="1"/>
</dbReference>
<keyword evidence="2" id="KW-0539">Nucleus</keyword>
<feature type="domain" description="RED-like N-terminal" evidence="4">
    <location>
        <begin position="69"/>
        <end position="189"/>
    </location>
</feature>
<name>A0A8H3TMQ2_9TREE</name>
<dbReference type="AlphaFoldDB" id="A0A8H3TMQ2"/>
<keyword evidence="6" id="KW-1185">Reference proteome</keyword>
<comment type="subcellular location">
    <subcellularLocation>
        <location evidence="1">Nucleus</location>
    </subcellularLocation>
</comment>
<evidence type="ECO:0000256" key="3">
    <source>
        <dbReference type="SAM" id="MobiDB-lite"/>
    </source>
</evidence>
<dbReference type="OrthoDB" id="3366823at2759"/>
<feature type="region of interest" description="Disordered" evidence="3">
    <location>
        <begin position="173"/>
        <end position="544"/>
    </location>
</feature>
<feature type="compositionally biased region" description="Basic and acidic residues" evidence="3">
    <location>
        <begin position="74"/>
        <end position="116"/>
    </location>
</feature>